<evidence type="ECO:0000313" key="3">
    <source>
        <dbReference type="Proteomes" id="UP000823775"/>
    </source>
</evidence>
<comment type="caution">
    <text evidence="2">The sequence shown here is derived from an EMBL/GenBank/DDBJ whole genome shotgun (WGS) entry which is preliminary data.</text>
</comment>
<evidence type="ECO:0000256" key="1">
    <source>
        <dbReference type="SAM" id="SignalP"/>
    </source>
</evidence>
<dbReference type="EMBL" id="JACEIK010019257">
    <property type="protein sequence ID" value="MCE5166098.1"/>
    <property type="molecule type" value="Genomic_DNA"/>
</dbReference>
<organism evidence="2 3">
    <name type="scientific">Datura stramonium</name>
    <name type="common">Jimsonweed</name>
    <name type="synonym">Common thornapple</name>
    <dbReference type="NCBI Taxonomy" id="4076"/>
    <lineage>
        <taxon>Eukaryota</taxon>
        <taxon>Viridiplantae</taxon>
        <taxon>Streptophyta</taxon>
        <taxon>Embryophyta</taxon>
        <taxon>Tracheophyta</taxon>
        <taxon>Spermatophyta</taxon>
        <taxon>Magnoliopsida</taxon>
        <taxon>eudicotyledons</taxon>
        <taxon>Gunneridae</taxon>
        <taxon>Pentapetalae</taxon>
        <taxon>asterids</taxon>
        <taxon>lamiids</taxon>
        <taxon>Solanales</taxon>
        <taxon>Solanaceae</taxon>
        <taxon>Solanoideae</taxon>
        <taxon>Datureae</taxon>
        <taxon>Datura</taxon>
    </lineage>
</organism>
<evidence type="ECO:0000313" key="2">
    <source>
        <dbReference type="EMBL" id="MCE5166098.1"/>
    </source>
</evidence>
<name>A0ABS8Y2B6_DATST</name>
<feature type="chain" id="PRO_5045090671" evidence="1">
    <location>
        <begin position="20"/>
        <end position="158"/>
    </location>
</feature>
<dbReference type="Proteomes" id="UP000823775">
    <property type="component" value="Unassembled WGS sequence"/>
</dbReference>
<dbReference type="PANTHER" id="PTHR36607">
    <property type="entry name" value="1,2-DIHYDROXY-3-KETO-5-METHYLTHIOPENTENE DIOXYGENASE 4"/>
    <property type="match status" value="1"/>
</dbReference>
<gene>
    <name evidence="2" type="ORF">HAX54_014773</name>
</gene>
<sequence length="158" mass="18351">MVTMMAIKWKISLAVPILASIYNGLNEISSLPQLDLIGIRFPIHYVYGWLAHYFKTHYALATVPSNPLMAEFSGEGVARYFNKKEARKRIHLGDNIAWTSTMLNNFEPYDYIDNVEARAFESNYFMSIHFGYLFLRNGNSTIVDPYSPHRFSRQFGFY</sequence>
<accession>A0ABS8Y2B6</accession>
<keyword evidence="1" id="KW-0732">Signal</keyword>
<protein>
    <submittedName>
        <fullName evidence="2">Uncharacterized protein</fullName>
    </submittedName>
</protein>
<feature type="signal peptide" evidence="1">
    <location>
        <begin position="1"/>
        <end position="19"/>
    </location>
</feature>
<keyword evidence="3" id="KW-1185">Reference proteome</keyword>
<dbReference type="PANTHER" id="PTHR36607:SF23">
    <property type="entry name" value="AMINOTRANSFERASE-LIKE PLANT MOBILE DOMAIN-CONTAINING PROTEIN"/>
    <property type="match status" value="1"/>
</dbReference>
<reference evidence="2 3" key="1">
    <citation type="journal article" date="2021" name="BMC Genomics">
        <title>Datura genome reveals duplications of psychoactive alkaloid biosynthetic genes and high mutation rate following tissue culture.</title>
        <authorList>
            <person name="Rajewski A."/>
            <person name="Carter-House D."/>
            <person name="Stajich J."/>
            <person name="Litt A."/>
        </authorList>
    </citation>
    <scope>NUCLEOTIDE SEQUENCE [LARGE SCALE GENOMIC DNA]</scope>
    <source>
        <strain evidence="2">AR-01</strain>
    </source>
</reference>
<proteinExistence type="predicted"/>